<evidence type="ECO:0000313" key="2">
    <source>
        <dbReference type="EMBL" id="MPM35021.1"/>
    </source>
</evidence>
<dbReference type="CDD" id="cd05254">
    <property type="entry name" value="dTDP_HR_like_SDR_e"/>
    <property type="match status" value="1"/>
</dbReference>
<evidence type="ECO:0000259" key="1">
    <source>
        <dbReference type="Pfam" id="PF04321"/>
    </source>
</evidence>
<dbReference type="EC" id="1.1.1.133" evidence="2"/>
<dbReference type="Gene3D" id="3.40.50.720">
    <property type="entry name" value="NAD(P)-binding Rossmann-like Domain"/>
    <property type="match status" value="1"/>
</dbReference>
<keyword evidence="2" id="KW-0560">Oxidoreductase</keyword>
<protein>
    <submittedName>
        <fullName evidence="2">dTDP-4-dehydrorhamnose reductase</fullName>
        <ecNumber evidence="2">1.1.1.133</ecNumber>
    </submittedName>
</protein>
<reference evidence="2" key="1">
    <citation type="submission" date="2019-08" db="EMBL/GenBank/DDBJ databases">
        <authorList>
            <person name="Kucharzyk K."/>
            <person name="Murdoch R.W."/>
            <person name="Higgins S."/>
            <person name="Loffler F."/>
        </authorList>
    </citation>
    <scope>NUCLEOTIDE SEQUENCE</scope>
</reference>
<accession>A0A644Z4U5</accession>
<dbReference type="GO" id="GO:0008831">
    <property type="term" value="F:dTDP-4-dehydrorhamnose reductase activity"/>
    <property type="evidence" value="ECO:0007669"/>
    <property type="project" value="UniProtKB-EC"/>
</dbReference>
<dbReference type="InterPro" id="IPR005913">
    <property type="entry name" value="dTDP_dehydrorham_reduct"/>
</dbReference>
<dbReference type="PANTHER" id="PTHR10491:SF4">
    <property type="entry name" value="METHIONINE ADENOSYLTRANSFERASE 2 SUBUNIT BETA"/>
    <property type="match status" value="1"/>
</dbReference>
<proteinExistence type="predicted"/>
<dbReference type="Pfam" id="PF04321">
    <property type="entry name" value="RmlD_sub_bind"/>
    <property type="match status" value="1"/>
</dbReference>
<dbReference type="Gene3D" id="3.90.25.10">
    <property type="entry name" value="UDP-galactose 4-epimerase, domain 1"/>
    <property type="match status" value="1"/>
</dbReference>
<name>A0A644Z4U5_9ZZZZ</name>
<dbReference type="AlphaFoldDB" id="A0A644Z4U5"/>
<dbReference type="EMBL" id="VSSQ01007155">
    <property type="protein sequence ID" value="MPM35021.1"/>
    <property type="molecule type" value="Genomic_DNA"/>
</dbReference>
<dbReference type="SUPFAM" id="SSF51735">
    <property type="entry name" value="NAD(P)-binding Rossmann-fold domains"/>
    <property type="match status" value="1"/>
</dbReference>
<dbReference type="InterPro" id="IPR036291">
    <property type="entry name" value="NAD(P)-bd_dom_sf"/>
</dbReference>
<feature type="domain" description="RmlD-like substrate binding" evidence="1">
    <location>
        <begin position="1"/>
        <end position="279"/>
    </location>
</feature>
<dbReference type="NCBIfam" id="TIGR01214">
    <property type="entry name" value="rmlD"/>
    <property type="match status" value="1"/>
</dbReference>
<organism evidence="2">
    <name type="scientific">bioreactor metagenome</name>
    <dbReference type="NCBI Taxonomy" id="1076179"/>
    <lineage>
        <taxon>unclassified sequences</taxon>
        <taxon>metagenomes</taxon>
        <taxon>ecological metagenomes</taxon>
    </lineage>
</organism>
<sequence>MKIVITGGRGMLGRTLQRVLREHELSVADLPETDITDARGFDRFLAAARPDAVIHCAAMTAVDRCETERDAAFKLNALGSANVAAACFRHHVRLIAISTDYVFDGALDRPYCEFDPANGGATVYGRSKFAGEQAVRTHCPDHVIARISWLYGEDGPSFVHTMLALADGTRPELKVVDDQRGNPTSTLAVAEKLREILARPEIVGTIHLTCEGEASWYEFAVEIFRLAGIGQTVVPCSTREYPRPAPRPPNSRLEKMNLRLLGLPPMPDWHEALRIFLEHRKAKSE</sequence>
<comment type="caution">
    <text evidence="2">The sequence shown here is derived from an EMBL/GenBank/DDBJ whole genome shotgun (WGS) entry which is preliminary data.</text>
</comment>
<dbReference type="InterPro" id="IPR029903">
    <property type="entry name" value="RmlD-like-bd"/>
</dbReference>
<gene>
    <name evidence="2" type="primary">rmlD_17</name>
    <name evidence="2" type="ORF">SDC9_81611</name>
</gene>
<dbReference type="PANTHER" id="PTHR10491">
    <property type="entry name" value="DTDP-4-DEHYDRORHAMNOSE REDUCTASE"/>
    <property type="match status" value="1"/>
</dbReference>